<name>A0AA36DP78_CYLNA</name>
<protein>
    <submittedName>
        <fullName evidence="1">Uncharacterized protein</fullName>
    </submittedName>
</protein>
<gene>
    <name evidence="1" type="ORF">CYNAS_LOCUS2688</name>
</gene>
<dbReference type="AlphaFoldDB" id="A0AA36DP78"/>
<reference evidence="1" key="1">
    <citation type="submission" date="2023-07" db="EMBL/GenBank/DDBJ databases">
        <authorList>
            <consortium name="CYATHOMIX"/>
        </authorList>
    </citation>
    <scope>NUCLEOTIDE SEQUENCE</scope>
    <source>
        <strain evidence="1">N/A</strain>
    </source>
</reference>
<sequence length="353" mass="39996">MFKSATRWRLGSILTTIQKILKKSNIKKSSSDIHVNSTNENTYLLTLTISPGILKLYDGQRKLIEDGVKSSFNFPGEYYFEGYYKIGWIKNKVELWLWEIQIMSLQLPSSQYISFIDKQNGVHVQVRGLQYRIGFRARLKTLAISASERFEVYSSSASTDIDLTWTDFAIRASIKINSAPTVKFPNKLYWKVMEPIVKAFFMGKAVKMAEQNADELVSEAVEVLLNPILQKLKNSAKAAIDFDRMAALQWSVQNQYVRVALKPKSAKALPPLMPCSKMFCVDINLRNMLLAALNPAQKNMVTANDIETANGIGFTCLKPGFTCDGNHCQFFSDVVVSQTISTLDDWYNCLLFE</sequence>
<evidence type="ECO:0000313" key="2">
    <source>
        <dbReference type="Proteomes" id="UP001176961"/>
    </source>
</evidence>
<accession>A0AA36DP78</accession>
<organism evidence="1 2">
    <name type="scientific">Cylicocyclus nassatus</name>
    <name type="common">Nematode worm</name>
    <dbReference type="NCBI Taxonomy" id="53992"/>
    <lineage>
        <taxon>Eukaryota</taxon>
        <taxon>Metazoa</taxon>
        <taxon>Ecdysozoa</taxon>
        <taxon>Nematoda</taxon>
        <taxon>Chromadorea</taxon>
        <taxon>Rhabditida</taxon>
        <taxon>Rhabditina</taxon>
        <taxon>Rhabditomorpha</taxon>
        <taxon>Strongyloidea</taxon>
        <taxon>Strongylidae</taxon>
        <taxon>Cylicocyclus</taxon>
    </lineage>
</organism>
<keyword evidence="2" id="KW-1185">Reference proteome</keyword>
<comment type="caution">
    <text evidence="1">The sequence shown here is derived from an EMBL/GenBank/DDBJ whole genome shotgun (WGS) entry which is preliminary data.</text>
</comment>
<dbReference type="EMBL" id="CATQJL010000001">
    <property type="protein sequence ID" value="CAJ0590705.1"/>
    <property type="molecule type" value="Genomic_DNA"/>
</dbReference>
<evidence type="ECO:0000313" key="1">
    <source>
        <dbReference type="EMBL" id="CAJ0590705.1"/>
    </source>
</evidence>
<proteinExistence type="predicted"/>
<dbReference type="Gene3D" id="3.15.10.10">
    <property type="entry name" value="Bactericidal permeability-increasing protein, domain 1"/>
    <property type="match status" value="1"/>
</dbReference>
<dbReference type="Proteomes" id="UP001176961">
    <property type="component" value="Unassembled WGS sequence"/>
</dbReference>